<evidence type="ECO:0000256" key="1">
    <source>
        <dbReference type="ARBA" id="ARBA00022829"/>
    </source>
</evidence>
<feature type="region of interest" description="Disordered" evidence="3">
    <location>
        <begin position="1"/>
        <end position="22"/>
    </location>
</feature>
<dbReference type="Pfam" id="PF02616">
    <property type="entry name" value="SMC_ScpA"/>
    <property type="match status" value="1"/>
</dbReference>
<accession>A0LUA0</accession>
<organism evidence="4 5">
    <name type="scientific">Acidothermus cellulolyticus (strain ATCC 43068 / DSM 8971 / 11B)</name>
    <dbReference type="NCBI Taxonomy" id="351607"/>
    <lineage>
        <taxon>Bacteria</taxon>
        <taxon>Bacillati</taxon>
        <taxon>Actinomycetota</taxon>
        <taxon>Actinomycetes</taxon>
        <taxon>Acidothermales</taxon>
        <taxon>Acidothermaceae</taxon>
        <taxon>Acidothermus</taxon>
    </lineage>
</organism>
<dbReference type="AlphaFoldDB" id="A0LUA0"/>
<dbReference type="InParanoid" id="A0LUA0"/>
<dbReference type="eggNOG" id="COG1354">
    <property type="taxonomic scope" value="Bacteria"/>
</dbReference>
<evidence type="ECO:0000313" key="4">
    <source>
        <dbReference type="EMBL" id="ABK53010.1"/>
    </source>
</evidence>
<dbReference type="KEGG" id="ace:Acel_1238"/>
<keyword evidence="5" id="KW-1185">Reference proteome</keyword>
<dbReference type="HOGENOM" id="CLU_038686_1_0_11"/>
<dbReference type="PANTHER" id="PTHR33969">
    <property type="entry name" value="SEGREGATION AND CONDENSATION PROTEIN A"/>
    <property type="match status" value="1"/>
</dbReference>
<name>A0LUA0_ACIC1</name>
<gene>
    <name evidence="4" type="ordered locus">Acel_1238</name>
</gene>
<keyword evidence="1" id="KW-0159">Chromosome partition</keyword>
<dbReference type="Gene3D" id="6.10.250.2410">
    <property type="match status" value="1"/>
</dbReference>
<dbReference type="InterPro" id="IPR003768">
    <property type="entry name" value="ScpA"/>
</dbReference>
<evidence type="ECO:0000313" key="5">
    <source>
        <dbReference type="Proteomes" id="UP000008221"/>
    </source>
</evidence>
<dbReference type="FunCoup" id="A0LUA0">
    <property type="interactions" value="47"/>
</dbReference>
<dbReference type="PANTHER" id="PTHR33969:SF2">
    <property type="entry name" value="SEGREGATION AND CONDENSATION PROTEIN A"/>
    <property type="match status" value="1"/>
</dbReference>
<sequence>MTRRTSTPPHDAAVTDRPPVENPSGDDFVVHLGVFDGPFELLLALIAKHELDITAISLSKVTDDFIAYIREMGPTWDLDKATSFLVVAATLVDLKAARLLPSAPVEDEEDVALLEARDLLFARLLQYRAYKQVAGILGAMCDEQARRYPRTAGPDPEFHGLLPEVFLGLGPAGFAALAARVLAPKPPPTVQIEHLHAPIVDVREQAAVLRRRLARLRAASFRTLVADCATTAEIVGRFLALLDLFREGVVVFEQVDPLGDLIVRWEVPADQGKEY</sequence>
<dbReference type="GO" id="GO:0007059">
    <property type="term" value="P:chromosome segregation"/>
    <property type="evidence" value="ECO:0007669"/>
    <property type="project" value="UniProtKB-KW"/>
</dbReference>
<proteinExistence type="predicted"/>
<dbReference type="Proteomes" id="UP000008221">
    <property type="component" value="Chromosome"/>
</dbReference>
<evidence type="ECO:0000256" key="3">
    <source>
        <dbReference type="SAM" id="MobiDB-lite"/>
    </source>
</evidence>
<evidence type="ECO:0000256" key="2">
    <source>
        <dbReference type="ARBA" id="ARBA00044777"/>
    </source>
</evidence>
<dbReference type="EMBL" id="CP000481">
    <property type="protein sequence ID" value="ABK53010.1"/>
    <property type="molecule type" value="Genomic_DNA"/>
</dbReference>
<dbReference type="STRING" id="351607.Acel_1238"/>
<protein>
    <recommendedName>
        <fullName evidence="2">Segregation and condensation protein A</fullName>
    </recommendedName>
</protein>
<reference evidence="4 5" key="1">
    <citation type="journal article" date="2009" name="Genome Res.">
        <title>Complete genome of the cellulolytic thermophile Acidothermus cellulolyticus 11B provides insights into its ecophysiological and evolutionary adaptations.</title>
        <authorList>
            <person name="Barabote R.D."/>
            <person name="Xie G."/>
            <person name="Leu D.H."/>
            <person name="Normand P."/>
            <person name="Necsulea A."/>
            <person name="Daubin V."/>
            <person name="Medigue C."/>
            <person name="Adney W.S."/>
            <person name="Xu X.C."/>
            <person name="Lapidus A."/>
            <person name="Parales R.E."/>
            <person name="Detter C."/>
            <person name="Pujic P."/>
            <person name="Bruce D."/>
            <person name="Lavire C."/>
            <person name="Challacombe J.F."/>
            <person name="Brettin T.S."/>
            <person name="Berry A.M."/>
        </authorList>
    </citation>
    <scope>NUCLEOTIDE SEQUENCE [LARGE SCALE GENOMIC DNA]</scope>
    <source>
        <strain evidence="5">ATCC 43068 / DSM 8971 / 11B</strain>
    </source>
</reference>